<feature type="region of interest" description="Disordered" evidence="1">
    <location>
        <begin position="1"/>
        <end position="36"/>
    </location>
</feature>
<dbReference type="Proteomes" id="UP000315471">
    <property type="component" value="Unassembled WGS sequence"/>
</dbReference>
<gene>
    <name evidence="3" type="ORF">Q31b_04140</name>
</gene>
<accession>A0A5C6E6F9</accession>
<feature type="compositionally biased region" description="Gly residues" evidence="1">
    <location>
        <begin position="224"/>
        <end position="241"/>
    </location>
</feature>
<sequence>MNTSRHNQLRDLLKSPDHPGPPAANANQSDSGAFHSDAERECLLHFDLAGDDGADGIDGRSFFDPVRRPGADGRDGEDATPAKPGKSAASATIEIGYSGNSRDRGVVAISGSAVTPGHSRQPIEASHPIGDSGYIFIDATGGRAGSGGRGGDGQPGARGHKGRNATRYSRGGNGGPGGDGGDAGNPTDGEVGGDGGQITVVVEAENLGLLMLMKGDLSGGDLGFAGEPAKGGPGGPGGPGGNSYHWTETQSYTDSQGKRRTRTVMRSNPGGFSGPSGRNGAPSRRRALDGRSGNDGKLSIVVHHANGSKQQYDAPYDLELVSFDIASEYEILEPDSLVSVDNVTVRNCGGMPTPPNYSIRTFLPSDDWLLCDEIDLVLPRSLAPNESYTFSDAGLRLRLADVIVSGPRKRGFTLDHPISPVAFMESGIHRPFRNFENAEIVEVRFPIELTDVIALNSLAPGESTRVRYGITNVSSETFDDALTFRSVQTGARLLGGDVDLGQLLFFDDADRPCDLLEQEFRHAVRNLAPGETRWIETRIGIRDSGDVIAYQAFVLGVDLHAQRPQSSDRHDQYRRIDYRRETIRVSEIYRRDEGSRFLLIANQKTDVDDIQKWTQLADYFGSGLDVWDVAYYGFLDLVRKVNEDKSILEDWAGMTVIIPNNYYFTAAGKTTAFNQLAKSQFLRAAADFNISFYVVGDSRTGGEKLLETSLIPISDEKSPSGLKTQKAFIKRIKKLSKYVARSGEVVGGVTSGAADVAAAALGSVHEFPIDKRTFLFQPDARWLVNEARDLQRKLTKVDPLHRWVIVHRYDTGDTDTSWGFFRKRKVGKLEVRRTLDSSKGSAVLFEADAIAVADEDFINSEQNKHGIFLALKFEDKVDRFIRLVSERTFPRFNEHYIDRPLTNDEIKQIGHELIDSILVDLYNEQHVARTCRTWGLGGVRPLMPKLNYLAERSLNYGVTFQQMKENEASIGLLIDLLGNIHYMAWRSKTIWDSLFIPTALFKRSRAVSKYMVNRVDRISASIFGQKMTWWDKWTAPDDYDPFGTAKNKVPQGAARDLADKLIEQTESELRKQNVSLNKYTSAQTFPGLTYDPELLQETDRVMSGEVYDHLVKREQQADVARAQLEYEVAKQRSELLVPLATEQATPESVSTPTST</sequence>
<dbReference type="AlphaFoldDB" id="A0A5C6E6F9"/>
<evidence type="ECO:0000313" key="4">
    <source>
        <dbReference type="Proteomes" id="UP000315471"/>
    </source>
</evidence>
<feature type="compositionally biased region" description="Basic and acidic residues" evidence="1">
    <location>
        <begin position="65"/>
        <end position="77"/>
    </location>
</feature>
<dbReference type="InterPro" id="IPR057692">
    <property type="entry name" value="DUF7932"/>
</dbReference>
<feature type="compositionally biased region" description="Gly residues" evidence="1">
    <location>
        <begin position="171"/>
        <end position="183"/>
    </location>
</feature>
<feature type="compositionally biased region" description="Gly residues" evidence="1">
    <location>
        <begin position="142"/>
        <end position="156"/>
    </location>
</feature>
<reference evidence="3 4" key="1">
    <citation type="submission" date="2019-02" db="EMBL/GenBank/DDBJ databases">
        <title>Deep-cultivation of Planctomycetes and their phenomic and genomic characterization uncovers novel biology.</title>
        <authorList>
            <person name="Wiegand S."/>
            <person name="Jogler M."/>
            <person name="Boedeker C."/>
            <person name="Pinto D."/>
            <person name="Vollmers J."/>
            <person name="Rivas-Marin E."/>
            <person name="Kohn T."/>
            <person name="Peeters S.H."/>
            <person name="Heuer A."/>
            <person name="Rast P."/>
            <person name="Oberbeckmann S."/>
            <person name="Bunk B."/>
            <person name="Jeske O."/>
            <person name="Meyerdierks A."/>
            <person name="Storesund J.E."/>
            <person name="Kallscheuer N."/>
            <person name="Luecker S."/>
            <person name="Lage O.M."/>
            <person name="Pohl T."/>
            <person name="Merkel B.J."/>
            <person name="Hornburger P."/>
            <person name="Mueller R.-W."/>
            <person name="Bruemmer F."/>
            <person name="Labrenz M."/>
            <person name="Spormann A.M."/>
            <person name="Op Den Camp H."/>
            <person name="Overmann J."/>
            <person name="Amann R."/>
            <person name="Jetten M.S.M."/>
            <person name="Mascher T."/>
            <person name="Medema M.H."/>
            <person name="Devos D.P."/>
            <person name="Kaster A.-K."/>
            <person name="Ovreas L."/>
            <person name="Rohde M."/>
            <person name="Galperin M.Y."/>
            <person name="Jogler C."/>
        </authorList>
    </citation>
    <scope>NUCLEOTIDE SEQUENCE [LARGE SCALE GENOMIC DNA]</scope>
    <source>
        <strain evidence="3 4">Q31b</strain>
    </source>
</reference>
<feature type="compositionally biased region" description="Basic and acidic residues" evidence="1">
    <location>
        <begin position="8"/>
        <end position="17"/>
    </location>
</feature>
<protein>
    <recommendedName>
        <fullName evidence="2">DUF7932 domain-containing protein</fullName>
    </recommendedName>
</protein>
<organism evidence="3 4">
    <name type="scientific">Novipirellula aureliae</name>
    <dbReference type="NCBI Taxonomy" id="2527966"/>
    <lineage>
        <taxon>Bacteria</taxon>
        <taxon>Pseudomonadati</taxon>
        <taxon>Planctomycetota</taxon>
        <taxon>Planctomycetia</taxon>
        <taxon>Pirellulales</taxon>
        <taxon>Pirellulaceae</taxon>
        <taxon>Novipirellula</taxon>
    </lineage>
</organism>
<dbReference type="EMBL" id="SJPY01000001">
    <property type="protein sequence ID" value="TWU45243.1"/>
    <property type="molecule type" value="Genomic_DNA"/>
</dbReference>
<evidence type="ECO:0000259" key="2">
    <source>
        <dbReference type="Pfam" id="PF25560"/>
    </source>
</evidence>
<feature type="region of interest" description="Disordered" evidence="1">
    <location>
        <begin position="224"/>
        <end position="294"/>
    </location>
</feature>
<dbReference type="Pfam" id="PF25560">
    <property type="entry name" value="DUF7932"/>
    <property type="match status" value="1"/>
</dbReference>
<comment type="caution">
    <text evidence="3">The sequence shown here is derived from an EMBL/GenBank/DDBJ whole genome shotgun (WGS) entry which is preliminary data.</text>
</comment>
<keyword evidence="4" id="KW-1185">Reference proteome</keyword>
<feature type="compositionally biased region" description="Polar residues" evidence="1">
    <location>
        <begin position="244"/>
        <end position="255"/>
    </location>
</feature>
<feature type="region of interest" description="Disordered" evidence="1">
    <location>
        <begin position="49"/>
        <end position="91"/>
    </location>
</feature>
<dbReference type="OrthoDB" id="222231at2"/>
<feature type="domain" description="DUF7932" evidence="2">
    <location>
        <begin position="318"/>
        <end position="445"/>
    </location>
</feature>
<evidence type="ECO:0000313" key="3">
    <source>
        <dbReference type="EMBL" id="TWU45243.1"/>
    </source>
</evidence>
<evidence type="ECO:0000256" key="1">
    <source>
        <dbReference type="SAM" id="MobiDB-lite"/>
    </source>
</evidence>
<proteinExistence type="predicted"/>
<name>A0A5C6E6F9_9BACT</name>
<dbReference type="RefSeq" id="WP_146597983.1">
    <property type="nucleotide sequence ID" value="NZ_SJPY01000001.1"/>
</dbReference>
<feature type="region of interest" description="Disordered" evidence="1">
    <location>
        <begin position="112"/>
        <end position="195"/>
    </location>
</feature>